<reference evidence="1" key="1">
    <citation type="submission" date="2021-03" db="EMBL/GenBank/DDBJ databases">
        <title>Draft genome sequence of rust myrtle Austropuccinia psidii MF-1, a brazilian biotype.</title>
        <authorList>
            <person name="Quecine M.C."/>
            <person name="Pachon D.M.R."/>
            <person name="Bonatelli M.L."/>
            <person name="Correr F.H."/>
            <person name="Franceschini L.M."/>
            <person name="Leite T.F."/>
            <person name="Margarido G.R.A."/>
            <person name="Almeida C.A."/>
            <person name="Ferrarezi J.A."/>
            <person name="Labate C.A."/>
        </authorList>
    </citation>
    <scope>NUCLEOTIDE SEQUENCE</scope>
    <source>
        <strain evidence="1">MF-1</strain>
    </source>
</reference>
<protein>
    <submittedName>
        <fullName evidence="1">Uncharacterized protein</fullName>
    </submittedName>
</protein>
<organism evidence="1 2">
    <name type="scientific">Austropuccinia psidii MF-1</name>
    <dbReference type="NCBI Taxonomy" id="1389203"/>
    <lineage>
        <taxon>Eukaryota</taxon>
        <taxon>Fungi</taxon>
        <taxon>Dikarya</taxon>
        <taxon>Basidiomycota</taxon>
        <taxon>Pucciniomycotina</taxon>
        <taxon>Pucciniomycetes</taxon>
        <taxon>Pucciniales</taxon>
        <taxon>Sphaerophragmiaceae</taxon>
        <taxon>Austropuccinia</taxon>
    </lineage>
</organism>
<gene>
    <name evidence="1" type="ORF">O181_030873</name>
</gene>
<proteinExistence type="predicted"/>
<dbReference type="EMBL" id="AVOT02010940">
    <property type="protein sequence ID" value="MBW0491158.1"/>
    <property type="molecule type" value="Genomic_DNA"/>
</dbReference>
<dbReference type="Proteomes" id="UP000765509">
    <property type="component" value="Unassembled WGS sequence"/>
</dbReference>
<accession>A0A9Q3CYH9</accession>
<evidence type="ECO:0000313" key="2">
    <source>
        <dbReference type="Proteomes" id="UP000765509"/>
    </source>
</evidence>
<name>A0A9Q3CYH9_9BASI</name>
<comment type="caution">
    <text evidence="1">The sequence shown here is derived from an EMBL/GenBank/DDBJ whole genome shotgun (WGS) entry which is preliminary data.</text>
</comment>
<dbReference type="AlphaFoldDB" id="A0A9Q3CYH9"/>
<evidence type="ECO:0000313" key="1">
    <source>
        <dbReference type="EMBL" id="MBW0491158.1"/>
    </source>
</evidence>
<sequence length="275" mass="31973">MRKNIPHNRNLNGMISHHEHQLSHQDKLSPNGQCYGPLLNQLKQRNLTRLIHRGNQIWKTIPNKFDLADLKEALSRVDDINARVRKRIELENLGRGITPHLARDGSNFNLWYHSLSNLIDDLYDIDTYFSKASDDHDKSRDRAIQIFICKLIHQELLLYTEGLHSARSIFQSLQKQFQHKSWSQAMVILNQILNLNEATVSLDEGFTEMQNLLCELKSSLGGMWTDDSLLVIFFHQFNKEQFHHIANALDAKKSIDPSCIITSREVMQVAQRFHQ</sequence>
<keyword evidence="2" id="KW-1185">Reference proteome</keyword>